<dbReference type="STRING" id="1678840.ATC1_12458"/>
<feature type="transmembrane region" description="Helical" evidence="1">
    <location>
        <begin position="521"/>
        <end position="538"/>
    </location>
</feature>
<dbReference type="Proteomes" id="UP000053370">
    <property type="component" value="Unassembled WGS sequence"/>
</dbReference>
<feature type="transmembrane region" description="Helical" evidence="1">
    <location>
        <begin position="83"/>
        <end position="106"/>
    </location>
</feature>
<name>A0A0K8PCQ0_9CHLR</name>
<keyword evidence="1" id="KW-0472">Membrane</keyword>
<feature type="transmembrane region" description="Helical" evidence="1">
    <location>
        <begin position="44"/>
        <end position="63"/>
    </location>
</feature>
<evidence type="ECO:0000313" key="2">
    <source>
        <dbReference type="EMBL" id="GAP39920.1"/>
    </source>
</evidence>
<sequence>MTVSSLMLFLTMIEGLAVFLQLIFLPPESGLSGFMGFSNTRLAILSVILLGNIASITAFILSIHLNTKKIRSGISSLIHNEKLFFIILLTLYSVFFFSIQILFLIYSPVRKWDSSVQALSRRINGLLFWGVLSALQLYLFFRSKVEQKVWAKLHSSLFPAAMFLIIPNSIYGFLCWILGTENWFYRIEHFEWYVFLPLQIFLFGKILQPVLKNHRFYTKLCAFYGFFQITLITFVVYRMTGQWVGRWNTPAKSYWHLLADAFFRGELFLADPDTTHDLTFYNGHWFVPNPPLPAIIMMPLIKIFGLWTFNTTLFSTWVGAINTGLIFLIFRKASQKGLIPDNRSGILWLTVVFAIGTNHWWLSILGQMWFVSQVLTVTFCELAVLSVLSEKSPFLTGSMLGLAILARPNIFAVYPFLLGIYYFIQKGKQKIQRLQLFHWTFSSAVPIVISVFLLLYYNFLRFNNWFDFGYVTIHGASWIVSAVKEYGMFHPHFLKTNLSVMLFRIPQISINSSGIDFNPGIMGYSIFFMTPPLIFIFRNLRKNWWNVGAWISILVSLSLLLMYHNTGAEQIGYRYMMDFILPLFFLMAQGIGKKTPLVFAILTIAAILINAISIYWWFLGRAL</sequence>
<feature type="transmembrane region" description="Helical" evidence="1">
    <location>
        <begin position="597"/>
        <end position="618"/>
    </location>
</feature>
<dbReference type="EMBL" id="DF968180">
    <property type="protein sequence ID" value="GAP39920.1"/>
    <property type="molecule type" value="Genomic_DNA"/>
</dbReference>
<protein>
    <recommendedName>
        <fullName evidence="4">Dolichyl-phosphate-mannose-protein mannosyltransferase</fullName>
    </recommendedName>
</protein>
<feature type="transmembrane region" description="Helical" evidence="1">
    <location>
        <begin position="436"/>
        <end position="457"/>
    </location>
</feature>
<proteinExistence type="predicted"/>
<keyword evidence="1" id="KW-1133">Transmembrane helix</keyword>
<organism evidence="2">
    <name type="scientific">Flexilinea flocculi</name>
    <dbReference type="NCBI Taxonomy" id="1678840"/>
    <lineage>
        <taxon>Bacteria</taxon>
        <taxon>Bacillati</taxon>
        <taxon>Chloroflexota</taxon>
        <taxon>Anaerolineae</taxon>
        <taxon>Anaerolineales</taxon>
        <taxon>Anaerolineaceae</taxon>
        <taxon>Flexilinea</taxon>
    </lineage>
</organism>
<feature type="transmembrane region" description="Helical" evidence="1">
    <location>
        <begin position="400"/>
        <end position="424"/>
    </location>
</feature>
<accession>A0A0K8PCQ0</accession>
<feature type="transmembrane region" description="Helical" evidence="1">
    <location>
        <begin position="126"/>
        <end position="145"/>
    </location>
</feature>
<dbReference type="RefSeq" id="WP_152024223.1">
    <property type="nucleotide sequence ID" value="NZ_DF968180.1"/>
</dbReference>
<dbReference type="OrthoDB" id="147193at2"/>
<feature type="transmembrane region" description="Helical" evidence="1">
    <location>
        <begin position="220"/>
        <end position="240"/>
    </location>
</feature>
<feature type="transmembrane region" description="Helical" evidence="1">
    <location>
        <begin position="575"/>
        <end position="591"/>
    </location>
</feature>
<reference evidence="2" key="1">
    <citation type="journal article" date="2015" name="Genome Announc.">
        <title>Draft Genome Sequence of Anaerolineae Strain TC1, a Novel Isolate from a Methanogenic Wastewater Treatment System.</title>
        <authorList>
            <person name="Matsuura N."/>
            <person name="Tourlousse D.M."/>
            <person name="Sun L."/>
            <person name="Toyonaga M."/>
            <person name="Kuroda K."/>
            <person name="Ohashi A."/>
            <person name="Cruz R."/>
            <person name="Yamaguchi T."/>
            <person name="Sekiguchi Y."/>
        </authorList>
    </citation>
    <scope>NUCLEOTIDE SEQUENCE [LARGE SCALE GENOMIC DNA]</scope>
    <source>
        <strain evidence="2">TC1</strain>
    </source>
</reference>
<evidence type="ECO:0000256" key="1">
    <source>
        <dbReference type="SAM" id="Phobius"/>
    </source>
</evidence>
<gene>
    <name evidence="2" type="ORF">ATC1_12458</name>
</gene>
<keyword evidence="1" id="KW-0812">Transmembrane</keyword>
<feature type="transmembrane region" description="Helical" evidence="1">
    <location>
        <begin position="544"/>
        <end position="563"/>
    </location>
</feature>
<feature type="transmembrane region" description="Helical" evidence="1">
    <location>
        <begin position="307"/>
        <end position="330"/>
    </location>
</feature>
<feature type="transmembrane region" description="Helical" evidence="1">
    <location>
        <begin position="191"/>
        <end position="208"/>
    </location>
</feature>
<evidence type="ECO:0008006" key="4">
    <source>
        <dbReference type="Google" id="ProtNLM"/>
    </source>
</evidence>
<feature type="transmembrane region" description="Helical" evidence="1">
    <location>
        <begin position="157"/>
        <end position="179"/>
    </location>
</feature>
<keyword evidence="3" id="KW-1185">Reference proteome</keyword>
<evidence type="ECO:0000313" key="3">
    <source>
        <dbReference type="Proteomes" id="UP000053370"/>
    </source>
</evidence>
<feature type="transmembrane region" description="Helical" evidence="1">
    <location>
        <begin position="7"/>
        <end position="24"/>
    </location>
</feature>
<dbReference type="AlphaFoldDB" id="A0A0K8PCQ0"/>
<feature type="transmembrane region" description="Helical" evidence="1">
    <location>
        <begin position="368"/>
        <end position="388"/>
    </location>
</feature>
<feature type="transmembrane region" description="Helical" evidence="1">
    <location>
        <begin position="342"/>
        <end position="362"/>
    </location>
</feature>